<dbReference type="AlphaFoldDB" id="A0A9D4JT50"/>
<keyword evidence="2" id="KW-1185">Reference proteome</keyword>
<organism evidence="1 2">
    <name type="scientific">Dreissena polymorpha</name>
    <name type="common">Zebra mussel</name>
    <name type="synonym">Mytilus polymorpha</name>
    <dbReference type="NCBI Taxonomy" id="45954"/>
    <lineage>
        <taxon>Eukaryota</taxon>
        <taxon>Metazoa</taxon>
        <taxon>Spiralia</taxon>
        <taxon>Lophotrochozoa</taxon>
        <taxon>Mollusca</taxon>
        <taxon>Bivalvia</taxon>
        <taxon>Autobranchia</taxon>
        <taxon>Heteroconchia</taxon>
        <taxon>Euheterodonta</taxon>
        <taxon>Imparidentia</taxon>
        <taxon>Neoheterodontei</taxon>
        <taxon>Myida</taxon>
        <taxon>Dreissenoidea</taxon>
        <taxon>Dreissenidae</taxon>
        <taxon>Dreissena</taxon>
    </lineage>
</organism>
<dbReference type="GO" id="GO:0007155">
    <property type="term" value="P:cell adhesion"/>
    <property type="evidence" value="ECO:0007669"/>
    <property type="project" value="InterPro"/>
</dbReference>
<dbReference type="PANTHER" id="PTHR45976">
    <property type="entry name" value="ARMADILLO SEGMENT POLARITY PROTEIN"/>
    <property type="match status" value="1"/>
</dbReference>
<dbReference type="GO" id="GO:0045296">
    <property type="term" value="F:cadherin binding"/>
    <property type="evidence" value="ECO:0007669"/>
    <property type="project" value="InterPro"/>
</dbReference>
<name>A0A9D4JT50_DREPO</name>
<protein>
    <submittedName>
        <fullName evidence="1">Uncharacterized protein</fullName>
    </submittedName>
</protein>
<sequence length="93" mass="10885">MVLSRYFSVSKRHRVYNIKQNQYHCRWPLIKAVVGLIRNLALCTANHGPMREHGALPRIVKLMIRAHQETQMVCLLTSLSQYEINPGIMFFDM</sequence>
<evidence type="ECO:0000313" key="1">
    <source>
        <dbReference type="EMBL" id="KAH3819187.1"/>
    </source>
</evidence>
<dbReference type="Gene3D" id="1.25.10.10">
    <property type="entry name" value="Leucine-rich Repeat Variant"/>
    <property type="match status" value="1"/>
</dbReference>
<reference evidence="1" key="2">
    <citation type="submission" date="2020-11" db="EMBL/GenBank/DDBJ databases">
        <authorList>
            <person name="McCartney M.A."/>
            <person name="Auch B."/>
            <person name="Kono T."/>
            <person name="Mallez S."/>
            <person name="Becker A."/>
            <person name="Gohl D.M."/>
            <person name="Silverstein K.A.T."/>
            <person name="Koren S."/>
            <person name="Bechman K.B."/>
            <person name="Herman A."/>
            <person name="Abrahante J.E."/>
            <person name="Garbe J."/>
        </authorList>
    </citation>
    <scope>NUCLEOTIDE SEQUENCE</scope>
    <source>
        <strain evidence="1">Duluth1</strain>
        <tissue evidence="1">Whole animal</tissue>
    </source>
</reference>
<dbReference type="InterPro" id="IPR013284">
    <property type="entry name" value="Beta-catenin"/>
</dbReference>
<comment type="caution">
    <text evidence="1">The sequence shown here is derived from an EMBL/GenBank/DDBJ whole genome shotgun (WGS) entry which is preliminary data.</text>
</comment>
<evidence type="ECO:0000313" key="2">
    <source>
        <dbReference type="Proteomes" id="UP000828390"/>
    </source>
</evidence>
<dbReference type="Proteomes" id="UP000828390">
    <property type="component" value="Unassembled WGS sequence"/>
</dbReference>
<gene>
    <name evidence="1" type="ORF">DPMN_120920</name>
</gene>
<dbReference type="EMBL" id="JAIWYP010000005">
    <property type="protein sequence ID" value="KAH3819187.1"/>
    <property type="molecule type" value="Genomic_DNA"/>
</dbReference>
<dbReference type="InterPro" id="IPR011989">
    <property type="entry name" value="ARM-like"/>
</dbReference>
<accession>A0A9D4JT50</accession>
<proteinExistence type="predicted"/>
<reference evidence="1" key="1">
    <citation type="journal article" date="2019" name="bioRxiv">
        <title>The Genome of the Zebra Mussel, Dreissena polymorpha: A Resource for Invasive Species Research.</title>
        <authorList>
            <person name="McCartney M.A."/>
            <person name="Auch B."/>
            <person name="Kono T."/>
            <person name="Mallez S."/>
            <person name="Zhang Y."/>
            <person name="Obille A."/>
            <person name="Becker A."/>
            <person name="Abrahante J.E."/>
            <person name="Garbe J."/>
            <person name="Badalamenti J.P."/>
            <person name="Herman A."/>
            <person name="Mangelson H."/>
            <person name="Liachko I."/>
            <person name="Sullivan S."/>
            <person name="Sone E.D."/>
            <person name="Koren S."/>
            <person name="Silverstein K.A.T."/>
            <person name="Beckman K.B."/>
            <person name="Gohl D.M."/>
        </authorList>
    </citation>
    <scope>NUCLEOTIDE SEQUENCE</scope>
    <source>
        <strain evidence="1">Duluth1</strain>
        <tissue evidence="1">Whole animal</tissue>
    </source>
</reference>